<dbReference type="EMBL" id="JAWDGP010003871">
    <property type="protein sequence ID" value="KAK3769969.1"/>
    <property type="molecule type" value="Genomic_DNA"/>
</dbReference>
<feature type="non-terminal residue" evidence="1">
    <location>
        <position position="43"/>
    </location>
</feature>
<evidence type="ECO:0000313" key="2">
    <source>
        <dbReference type="Proteomes" id="UP001283361"/>
    </source>
</evidence>
<evidence type="ECO:0000313" key="1">
    <source>
        <dbReference type="EMBL" id="KAK3769969.1"/>
    </source>
</evidence>
<gene>
    <name evidence="1" type="ORF">RRG08_061946</name>
</gene>
<proteinExistence type="predicted"/>
<comment type="caution">
    <text evidence="1">The sequence shown here is derived from an EMBL/GenBank/DDBJ whole genome shotgun (WGS) entry which is preliminary data.</text>
</comment>
<protein>
    <submittedName>
        <fullName evidence="1">Uncharacterized protein</fullName>
    </submittedName>
</protein>
<organism evidence="1 2">
    <name type="scientific">Elysia crispata</name>
    <name type="common">lettuce slug</name>
    <dbReference type="NCBI Taxonomy" id="231223"/>
    <lineage>
        <taxon>Eukaryota</taxon>
        <taxon>Metazoa</taxon>
        <taxon>Spiralia</taxon>
        <taxon>Lophotrochozoa</taxon>
        <taxon>Mollusca</taxon>
        <taxon>Gastropoda</taxon>
        <taxon>Heterobranchia</taxon>
        <taxon>Euthyneura</taxon>
        <taxon>Panpulmonata</taxon>
        <taxon>Sacoglossa</taxon>
        <taxon>Placobranchoidea</taxon>
        <taxon>Plakobranchidae</taxon>
        <taxon>Elysia</taxon>
    </lineage>
</organism>
<dbReference type="Proteomes" id="UP001283361">
    <property type="component" value="Unassembled WGS sequence"/>
</dbReference>
<reference evidence="1" key="1">
    <citation type="journal article" date="2023" name="G3 (Bethesda)">
        <title>A reference genome for the long-term kleptoplast-retaining sea slug Elysia crispata morphotype clarki.</title>
        <authorList>
            <person name="Eastman K.E."/>
            <person name="Pendleton A.L."/>
            <person name="Shaikh M.A."/>
            <person name="Suttiyut T."/>
            <person name="Ogas R."/>
            <person name="Tomko P."/>
            <person name="Gavelis G."/>
            <person name="Widhalm J.R."/>
            <person name="Wisecaver J.H."/>
        </authorList>
    </citation>
    <scope>NUCLEOTIDE SEQUENCE</scope>
    <source>
        <strain evidence="1">ECLA1</strain>
    </source>
</reference>
<accession>A0AAE0ZIC3</accession>
<dbReference type="AlphaFoldDB" id="A0AAE0ZIC3"/>
<keyword evidence="2" id="KW-1185">Reference proteome</keyword>
<name>A0AAE0ZIC3_9GAST</name>
<sequence>MSSTGSPSCLTDICPVGVIQNLAMVVVSRSSIGGYGQRHSGSK</sequence>